<keyword evidence="9" id="KW-0539">Nucleus</keyword>
<feature type="region of interest" description="Disordered" evidence="10">
    <location>
        <begin position="407"/>
        <end position="437"/>
    </location>
</feature>
<dbReference type="SUPFAM" id="SSF53474">
    <property type="entry name" value="alpha/beta-Hydrolases"/>
    <property type="match status" value="1"/>
</dbReference>
<proteinExistence type="inferred from homology"/>
<name>A0A5N6N3F8_9ASTR</name>
<sequence>MLSSSSIRYSHYSTAIVFSTSRISQMGHEKPQLIRPKSDANPNFRLCSVSGRKTEIVEIHATNPRLHILFVPGNPGVITFYTDFLESLYEQMGEIASITAIGHMSHSERDWEQGKVFTLKEQIDHKINFIEQELQALEVPLIVVGHSIGSFMSLEIFKRIPEKVAYFIALYPFLTVNAKSQQQSIIKKISRSRLQSNMISATVALLGFLPISASRFIAKVSLGKSWSTTAIDALCTSVLKYHTMRNVLYLAMTEFEELAKVPDWEFMRKKRNKIAFLYGDDDHWAPLYMHDEVVKQVPDAVTEVEREGHTHSFCCTVAGSGCDMSIEVIGLSVNRERRYGDVSTYLFLYNNIIFYYRINYQMNRNTMPTINKKLLLNTTAVDIGCGAGAGCRKIKLSKIFHPKSNRYNHHRRRHHHHSSTTTTTTTTSSTTTFSPESTVDDCEVRSLRAVQGFGRIGGNSLAVEKDSDDPYVDFRDSMLQMIMEKEIYGRDDLRELLNCFLQLNSPYYHGIIIRAFTEIWNNVLSVKHY</sequence>
<evidence type="ECO:0000256" key="1">
    <source>
        <dbReference type="ARBA" id="ARBA00004123"/>
    </source>
</evidence>
<dbReference type="OrthoDB" id="448051at2759"/>
<evidence type="ECO:0000259" key="11">
    <source>
        <dbReference type="PROSITE" id="PS51754"/>
    </source>
</evidence>
<feature type="domain" description="OVATE" evidence="11">
    <location>
        <begin position="463"/>
        <end position="522"/>
    </location>
</feature>
<organism evidence="12 13">
    <name type="scientific">Mikania micrantha</name>
    <name type="common">bitter vine</name>
    <dbReference type="NCBI Taxonomy" id="192012"/>
    <lineage>
        <taxon>Eukaryota</taxon>
        <taxon>Viridiplantae</taxon>
        <taxon>Streptophyta</taxon>
        <taxon>Embryophyta</taxon>
        <taxon>Tracheophyta</taxon>
        <taxon>Spermatophyta</taxon>
        <taxon>Magnoliopsida</taxon>
        <taxon>eudicotyledons</taxon>
        <taxon>Gunneridae</taxon>
        <taxon>Pentapetalae</taxon>
        <taxon>asterids</taxon>
        <taxon>campanulids</taxon>
        <taxon>Asterales</taxon>
        <taxon>Asteraceae</taxon>
        <taxon>Asteroideae</taxon>
        <taxon>Heliantheae alliance</taxon>
        <taxon>Eupatorieae</taxon>
        <taxon>Mikania</taxon>
    </lineage>
</organism>
<keyword evidence="7" id="KW-0805">Transcription regulation</keyword>
<dbReference type="GO" id="GO:0019915">
    <property type="term" value="P:lipid storage"/>
    <property type="evidence" value="ECO:0007669"/>
    <property type="project" value="InterPro"/>
</dbReference>
<evidence type="ECO:0000256" key="10">
    <source>
        <dbReference type="SAM" id="MobiDB-lite"/>
    </source>
</evidence>
<dbReference type="Pfam" id="PF10230">
    <property type="entry name" value="LIDHydrolase"/>
    <property type="match status" value="1"/>
</dbReference>
<dbReference type="InterPro" id="IPR006458">
    <property type="entry name" value="Ovate_C"/>
</dbReference>
<evidence type="ECO:0000256" key="4">
    <source>
        <dbReference type="ARBA" id="ARBA00022491"/>
    </source>
</evidence>
<protein>
    <recommendedName>
        <fullName evidence="11">OVATE domain-containing protein</fullName>
    </recommendedName>
</protein>
<dbReference type="GO" id="GO:0005811">
    <property type="term" value="C:lipid droplet"/>
    <property type="evidence" value="ECO:0007669"/>
    <property type="project" value="UniProtKB-SubCell"/>
</dbReference>
<evidence type="ECO:0000313" key="12">
    <source>
        <dbReference type="EMBL" id="KAD4384353.1"/>
    </source>
</evidence>
<dbReference type="GO" id="GO:0016298">
    <property type="term" value="F:lipase activity"/>
    <property type="evidence" value="ECO:0007669"/>
    <property type="project" value="InterPro"/>
</dbReference>
<reference evidence="12 13" key="1">
    <citation type="submission" date="2019-05" db="EMBL/GenBank/DDBJ databases">
        <title>Mikania micrantha, genome provides insights into the molecular mechanism of rapid growth.</title>
        <authorList>
            <person name="Liu B."/>
        </authorList>
    </citation>
    <scope>NUCLEOTIDE SEQUENCE [LARGE SCALE GENOMIC DNA]</scope>
    <source>
        <strain evidence="12">NLD-2019</strain>
        <tissue evidence="12">Leaf</tissue>
    </source>
</reference>
<dbReference type="PROSITE" id="PS51754">
    <property type="entry name" value="OVATE"/>
    <property type="match status" value="1"/>
</dbReference>
<dbReference type="GO" id="GO:0045892">
    <property type="term" value="P:negative regulation of DNA-templated transcription"/>
    <property type="evidence" value="ECO:0007669"/>
    <property type="project" value="UniProtKB-ARBA"/>
</dbReference>
<evidence type="ECO:0000313" key="13">
    <source>
        <dbReference type="Proteomes" id="UP000326396"/>
    </source>
</evidence>
<gene>
    <name evidence="12" type="ORF">E3N88_24521</name>
</gene>
<dbReference type="InterPro" id="IPR029058">
    <property type="entry name" value="AB_hydrolase_fold"/>
</dbReference>
<dbReference type="Proteomes" id="UP000326396">
    <property type="component" value="Linkage Group LG3"/>
</dbReference>
<dbReference type="Pfam" id="PF04844">
    <property type="entry name" value="Ovate"/>
    <property type="match status" value="1"/>
</dbReference>
<keyword evidence="5" id="KW-0551">Lipid droplet</keyword>
<evidence type="ECO:0000256" key="6">
    <source>
        <dbReference type="ARBA" id="ARBA00022801"/>
    </source>
</evidence>
<dbReference type="EMBL" id="SZYD01000013">
    <property type="protein sequence ID" value="KAD4384353.1"/>
    <property type="molecule type" value="Genomic_DNA"/>
</dbReference>
<dbReference type="PANTHER" id="PTHR13390">
    <property type="entry name" value="LIPASE"/>
    <property type="match status" value="1"/>
</dbReference>
<evidence type="ECO:0000256" key="3">
    <source>
        <dbReference type="ARBA" id="ARBA00008300"/>
    </source>
</evidence>
<keyword evidence="13" id="KW-1185">Reference proteome</keyword>
<evidence type="ECO:0000256" key="8">
    <source>
        <dbReference type="ARBA" id="ARBA00023163"/>
    </source>
</evidence>
<evidence type="ECO:0000256" key="9">
    <source>
        <dbReference type="ARBA" id="ARBA00023242"/>
    </source>
</evidence>
<dbReference type="GO" id="GO:0005634">
    <property type="term" value="C:nucleus"/>
    <property type="evidence" value="ECO:0007669"/>
    <property type="project" value="UniProtKB-SubCell"/>
</dbReference>
<comment type="subcellular location">
    <subcellularLocation>
        <location evidence="2">Lipid droplet</location>
    </subcellularLocation>
    <subcellularLocation>
        <location evidence="1">Nucleus</location>
    </subcellularLocation>
</comment>
<accession>A0A5N6N3F8</accession>
<dbReference type="Gene3D" id="3.40.50.1820">
    <property type="entry name" value="alpha/beta hydrolase"/>
    <property type="match status" value="1"/>
</dbReference>
<comment type="similarity">
    <text evidence="3">Belongs to the AB hydrolase superfamily. LDAH family.</text>
</comment>
<comment type="caution">
    <text evidence="12">The sequence shown here is derived from an EMBL/GenBank/DDBJ whole genome shotgun (WGS) entry which is preliminary data.</text>
</comment>
<keyword evidence="4" id="KW-0678">Repressor</keyword>
<dbReference type="NCBIfam" id="TIGR01568">
    <property type="entry name" value="A_thal_3678"/>
    <property type="match status" value="1"/>
</dbReference>
<dbReference type="PANTHER" id="PTHR13390:SF0">
    <property type="entry name" value="LIPID DROPLET-ASSOCIATED HYDROLASE"/>
    <property type="match status" value="1"/>
</dbReference>
<evidence type="ECO:0000256" key="2">
    <source>
        <dbReference type="ARBA" id="ARBA00004502"/>
    </source>
</evidence>
<evidence type="ECO:0000256" key="7">
    <source>
        <dbReference type="ARBA" id="ARBA00023015"/>
    </source>
</evidence>
<keyword evidence="8" id="KW-0804">Transcription</keyword>
<feature type="compositionally biased region" description="Low complexity" evidence="10">
    <location>
        <begin position="419"/>
        <end position="432"/>
    </location>
</feature>
<dbReference type="InterPro" id="IPR019363">
    <property type="entry name" value="LDAH"/>
</dbReference>
<evidence type="ECO:0000256" key="5">
    <source>
        <dbReference type="ARBA" id="ARBA00022677"/>
    </source>
</evidence>
<dbReference type="AlphaFoldDB" id="A0A5N6N3F8"/>
<feature type="compositionally biased region" description="Basic residues" evidence="10">
    <location>
        <begin position="407"/>
        <end position="418"/>
    </location>
</feature>
<keyword evidence="6" id="KW-0378">Hydrolase</keyword>